<evidence type="ECO:0000313" key="2">
    <source>
        <dbReference type="EMBL" id="SVA49458.1"/>
    </source>
</evidence>
<protein>
    <recommendedName>
        <fullName evidence="3">Amidohydrolase</fullName>
    </recommendedName>
</protein>
<dbReference type="Pfam" id="PF07676">
    <property type="entry name" value="PD40"/>
    <property type="match status" value="1"/>
</dbReference>
<evidence type="ECO:0008006" key="3">
    <source>
        <dbReference type="Google" id="ProtNLM"/>
    </source>
</evidence>
<dbReference type="Gene3D" id="2.120.10.30">
    <property type="entry name" value="TolB, C-terminal domain"/>
    <property type="match status" value="1"/>
</dbReference>
<dbReference type="InterPro" id="IPR011042">
    <property type="entry name" value="6-blade_b-propeller_TolB-like"/>
</dbReference>
<dbReference type="AlphaFoldDB" id="A0A381WBQ5"/>
<dbReference type="EMBL" id="UINC01011177">
    <property type="protein sequence ID" value="SVA49458.1"/>
    <property type="molecule type" value="Genomic_DNA"/>
</dbReference>
<dbReference type="InterPro" id="IPR011659">
    <property type="entry name" value="WD40"/>
</dbReference>
<name>A0A381WBQ5_9ZZZZ</name>
<accession>A0A381WBQ5</accession>
<sequence length="248" mass="27669">MKTYIYFLVIIATAFMFATEKTDKPDNGLPLEPDREIAFTTNEGTWMSLDISPDGKIIIFDLLGDLYTLPFRGGKATQLTSGIGYDAQPVYSPGGRMMAFVSDRSGSENLWVANFDGSNPKQLSKIENGIVCSPLFSNDGNYVFVSQEKSFGLATFEIWMYHIQGGSGVQITQAKPKGCVAKMDRIKLLRHNALGVTLSPDEKYIYYALKNGRWEYNAKLPLWQIARRDMETGQEDIITNAQGSGMKQ</sequence>
<gene>
    <name evidence="2" type="ORF">METZ01_LOCUS102312</name>
</gene>
<dbReference type="SUPFAM" id="SSF69304">
    <property type="entry name" value="Tricorn protease N-terminal domain"/>
    <property type="match status" value="1"/>
</dbReference>
<dbReference type="PANTHER" id="PTHR36842:SF1">
    <property type="entry name" value="PROTEIN TOLB"/>
    <property type="match status" value="1"/>
</dbReference>
<reference evidence="2" key="1">
    <citation type="submission" date="2018-05" db="EMBL/GenBank/DDBJ databases">
        <authorList>
            <person name="Lanie J.A."/>
            <person name="Ng W.-L."/>
            <person name="Kazmierczak K.M."/>
            <person name="Andrzejewski T.M."/>
            <person name="Davidsen T.M."/>
            <person name="Wayne K.J."/>
            <person name="Tettelin H."/>
            <person name="Glass J.I."/>
            <person name="Rusch D."/>
            <person name="Podicherti R."/>
            <person name="Tsui H.-C.T."/>
            <person name="Winkler M.E."/>
        </authorList>
    </citation>
    <scope>NUCLEOTIDE SEQUENCE</scope>
</reference>
<proteinExistence type="inferred from homology"/>
<organism evidence="2">
    <name type="scientific">marine metagenome</name>
    <dbReference type="NCBI Taxonomy" id="408172"/>
    <lineage>
        <taxon>unclassified sequences</taxon>
        <taxon>metagenomes</taxon>
        <taxon>ecological metagenomes</taxon>
    </lineage>
</organism>
<dbReference type="PANTHER" id="PTHR36842">
    <property type="entry name" value="PROTEIN TOLB HOMOLOG"/>
    <property type="match status" value="1"/>
</dbReference>
<evidence type="ECO:0000256" key="1">
    <source>
        <dbReference type="ARBA" id="ARBA00009820"/>
    </source>
</evidence>
<comment type="similarity">
    <text evidence="1">Belongs to the TolB family.</text>
</comment>